<organism evidence="3">
    <name type="scientific">Drosophila rhopaloa</name>
    <name type="common">Fruit fly</name>
    <dbReference type="NCBI Taxonomy" id="1041015"/>
    <lineage>
        <taxon>Eukaryota</taxon>
        <taxon>Metazoa</taxon>
        <taxon>Ecdysozoa</taxon>
        <taxon>Arthropoda</taxon>
        <taxon>Hexapoda</taxon>
        <taxon>Insecta</taxon>
        <taxon>Pterygota</taxon>
        <taxon>Neoptera</taxon>
        <taxon>Endopterygota</taxon>
        <taxon>Diptera</taxon>
        <taxon>Brachycera</taxon>
        <taxon>Muscomorpha</taxon>
        <taxon>Ephydroidea</taxon>
        <taxon>Drosophilidae</taxon>
        <taxon>Drosophila</taxon>
        <taxon>Sophophora</taxon>
    </lineage>
</organism>
<gene>
    <name evidence="3" type="primary">LOC108045322</name>
    <name evidence="1" type="synonym">108045322</name>
</gene>
<reference evidence="3" key="2">
    <citation type="submission" date="2025-04" db="UniProtKB">
        <authorList>
            <consortium name="RefSeq"/>
        </authorList>
    </citation>
    <scope>IDENTIFICATION</scope>
</reference>
<dbReference type="GeneID" id="108045322"/>
<dbReference type="AlphaFoldDB" id="A0A6P4F429"/>
<accession>A0A6P4F429</accession>
<proteinExistence type="predicted"/>
<dbReference type="RefSeq" id="XP_016980096.1">
    <property type="nucleotide sequence ID" value="XM_017124607.1"/>
</dbReference>
<dbReference type="OMA" id="HQPDVER"/>
<evidence type="ECO:0000313" key="3">
    <source>
        <dbReference type="RefSeq" id="XP_016980096.1"/>
    </source>
</evidence>
<protein>
    <submittedName>
        <fullName evidence="3">Uncharacterized protein LOC108045322</fullName>
    </submittedName>
</protein>
<name>A0A6P4F429_DRORH</name>
<dbReference type="EnsemblMetazoa" id="XM_017124607.1">
    <property type="protein sequence ID" value="XP_016980096.1"/>
    <property type="gene ID" value="LOC108045322"/>
</dbReference>
<reference evidence="2" key="1">
    <citation type="journal article" date="2021" name="Elife">
        <title>Highly contiguous assemblies of 101 drosophilid genomes.</title>
        <authorList>
            <person name="Kim B.Y."/>
            <person name="Wang J.R."/>
            <person name="Miller D.E."/>
            <person name="Barmina O."/>
            <person name="Delaney E."/>
            <person name="Thompson A."/>
            <person name="Comeault A.A."/>
            <person name="Peede D."/>
            <person name="D'Agostino E.R."/>
            <person name="Pelaez J."/>
            <person name="Aguilar J.M."/>
            <person name="Haji D."/>
            <person name="Matsunaga T."/>
            <person name="Armstrong E.E."/>
            <person name="Zych M."/>
            <person name="Ogawa Y."/>
            <person name="Stamenkovic-Radak M."/>
            <person name="Jelic M."/>
            <person name="Veselinovic M.S."/>
            <person name="Tanaskovic M."/>
            <person name="Eric P."/>
            <person name="Gao J.J."/>
            <person name="Katoh T.K."/>
            <person name="Toda M.J."/>
            <person name="Watabe H."/>
            <person name="Watada M."/>
            <person name="Davis J.S."/>
            <person name="Moyle L.C."/>
            <person name="Manoli G."/>
            <person name="Bertolini E."/>
            <person name="Kostal V."/>
            <person name="Hawley R.S."/>
            <person name="Takahashi A."/>
            <person name="Jones C.D."/>
            <person name="Price D.K."/>
            <person name="Whiteman N."/>
            <person name="Kopp A."/>
            <person name="Matute D.R."/>
            <person name="Petrov D.A."/>
        </authorList>
    </citation>
    <scope>NUCLEOTIDE SEQUENCE [LARGE SCALE GENOMIC DNA]</scope>
</reference>
<evidence type="ECO:0000313" key="2">
    <source>
        <dbReference type="Proteomes" id="UP001652680"/>
    </source>
</evidence>
<keyword evidence="2" id="KW-1185">Reference proteome</keyword>
<dbReference type="Proteomes" id="UP001652680">
    <property type="component" value="Unassembled WGS sequence"/>
</dbReference>
<dbReference type="OrthoDB" id="7862721at2759"/>
<evidence type="ECO:0000313" key="1">
    <source>
        <dbReference type="EnsemblMetazoa" id="XP_016980096.1"/>
    </source>
</evidence>
<sequence>MNPFRPRHSANHRDHLDLDLNLDRSMERRRLRIAQLPAIRLRPVHQPDVERFMLNMRVLLQRHRNYFDLGAGDGLYVWNWREHPMATGQMGEGDGDGYGDNVVALPRTA</sequence>
<reference evidence="1" key="3">
    <citation type="submission" date="2025-05" db="UniProtKB">
        <authorList>
            <consortium name="EnsemblMetazoa"/>
        </authorList>
    </citation>
    <scope>IDENTIFICATION</scope>
</reference>